<protein>
    <submittedName>
        <fullName evidence="1">Unannotated protein</fullName>
    </submittedName>
</protein>
<dbReference type="EMBL" id="CAEZVH010000029">
    <property type="protein sequence ID" value="CAB4623047.1"/>
    <property type="molecule type" value="Genomic_DNA"/>
</dbReference>
<sequence>MTTTPPSAALIPPPVLAAAIGAKNAKRISKPSSSHVSGLTVSAKVSNRVVPFVVIS</sequence>
<organism evidence="1">
    <name type="scientific">freshwater metagenome</name>
    <dbReference type="NCBI Taxonomy" id="449393"/>
    <lineage>
        <taxon>unclassified sequences</taxon>
        <taxon>metagenomes</taxon>
        <taxon>ecological metagenomes</taxon>
    </lineage>
</organism>
<reference evidence="1" key="1">
    <citation type="submission" date="2020-05" db="EMBL/GenBank/DDBJ databases">
        <authorList>
            <person name="Chiriac C."/>
            <person name="Salcher M."/>
            <person name="Ghai R."/>
            <person name="Kavagutti S V."/>
        </authorList>
    </citation>
    <scope>NUCLEOTIDE SEQUENCE</scope>
</reference>
<accession>A0A6J6IED1</accession>
<name>A0A6J6IED1_9ZZZZ</name>
<gene>
    <name evidence="1" type="ORF">UFOPK1951_00388</name>
</gene>
<evidence type="ECO:0000313" key="1">
    <source>
        <dbReference type="EMBL" id="CAB4623047.1"/>
    </source>
</evidence>
<dbReference type="AlphaFoldDB" id="A0A6J6IED1"/>
<proteinExistence type="predicted"/>